<organism evidence="5 6">
    <name type="scientific">Sphingomonas canadensis</name>
    <dbReference type="NCBI Taxonomy" id="1219257"/>
    <lineage>
        <taxon>Bacteria</taxon>
        <taxon>Pseudomonadati</taxon>
        <taxon>Pseudomonadota</taxon>
        <taxon>Alphaproteobacteria</taxon>
        <taxon>Sphingomonadales</taxon>
        <taxon>Sphingomonadaceae</taxon>
        <taxon>Sphingomonas</taxon>
    </lineage>
</organism>
<dbReference type="RefSeq" id="WP_264942883.1">
    <property type="nucleotide sequence ID" value="NZ_JAPDRA010000001.1"/>
</dbReference>
<proteinExistence type="predicted"/>
<dbReference type="PROSITE" id="PS00380">
    <property type="entry name" value="RHODANESE_1"/>
    <property type="match status" value="1"/>
</dbReference>
<dbReference type="InterPro" id="IPR001307">
    <property type="entry name" value="Thiosulphate_STrfase_CS"/>
</dbReference>
<reference evidence="6" key="1">
    <citation type="journal article" date="2019" name="Int. J. Syst. Evol. Microbiol.">
        <title>The Global Catalogue of Microorganisms (GCM) 10K type strain sequencing project: providing services to taxonomists for standard genome sequencing and annotation.</title>
        <authorList>
            <consortium name="The Broad Institute Genomics Platform"/>
            <consortium name="The Broad Institute Genome Sequencing Center for Infectious Disease"/>
            <person name="Wu L."/>
            <person name="Ma J."/>
        </authorList>
    </citation>
    <scope>NUCLEOTIDE SEQUENCE [LARGE SCALE GENOMIC DNA]</scope>
    <source>
        <strain evidence="6">CCUG 62982</strain>
    </source>
</reference>
<sequence length="278" mass="29249">MDALVSTEWLADALGARDLALIDATAFLPEHGRDAAAEFAQGHIPGAQFLSLSTFVDAADPRPAMLPPPELVASRMAKLGAGDGMRILLYDNSPMHTAARAWWVLTRYGTPDVAILDGGMQKWRAEGRPVTADLDIPRPRHFTPRRAPAGVRTLADMLANVASGAEQVADARGPARFTGTEAEARPGLASGHIPGSCNLHYARFFEADGTWKRDDALAAVFADAGIDPARPLAATCGSGVTAAVIVFAAHLLGHEAALYDGSWSEWGAHPDTPKAAGA</sequence>
<dbReference type="GO" id="GO:0016740">
    <property type="term" value="F:transferase activity"/>
    <property type="evidence" value="ECO:0007669"/>
    <property type="project" value="UniProtKB-KW"/>
</dbReference>
<dbReference type="SUPFAM" id="SSF52821">
    <property type="entry name" value="Rhodanese/Cell cycle control phosphatase"/>
    <property type="match status" value="2"/>
</dbReference>
<evidence type="ECO:0000256" key="2">
    <source>
        <dbReference type="ARBA" id="ARBA00022737"/>
    </source>
</evidence>
<evidence type="ECO:0000313" key="6">
    <source>
        <dbReference type="Proteomes" id="UP001596977"/>
    </source>
</evidence>
<dbReference type="InterPro" id="IPR001763">
    <property type="entry name" value="Rhodanese-like_dom"/>
</dbReference>
<dbReference type="InterPro" id="IPR045078">
    <property type="entry name" value="TST/MPST-like"/>
</dbReference>
<evidence type="ECO:0000256" key="1">
    <source>
        <dbReference type="ARBA" id="ARBA00022679"/>
    </source>
</evidence>
<dbReference type="EMBL" id="JBHTJG010000001">
    <property type="protein sequence ID" value="MFD0944836.1"/>
    <property type="molecule type" value="Genomic_DNA"/>
</dbReference>
<keyword evidence="1 3" id="KW-0808">Transferase</keyword>
<accession>A0ABW3H040</accession>
<protein>
    <recommendedName>
        <fullName evidence="3">Sulfurtransferase</fullName>
    </recommendedName>
</protein>
<dbReference type="CDD" id="cd01449">
    <property type="entry name" value="TST_Repeat_2"/>
    <property type="match status" value="1"/>
</dbReference>
<feature type="domain" description="Rhodanese" evidence="4">
    <location>
        <begin position="162"/>
        <end position="275"/>
    </location>
</feature>
<dbReference type="PROSITE" id="PS00683">
    <property type="entry name" value="RHODANESE_2"/>
    <property type="match status" value="1"/>
</dbReference>
<evidence type="ECO:0000256" key="3">
    <source>
        <dbReference type="RuleBase" id="RU000507"/>
    </source>
</evidence>
<dbReference type="Gene3D" id="3.40.250.10">
    <property type="entry name" value="Rhodanese-like domain"/>
    <property type="match status" value="2"/>
</dbReference>
<comment type="caution">
    <text evidence="5">The sequence shown here is derived from an EMBL/GenBank/DDBJ whole genome shotgun (WGS) entry which is preliminary data.</text>
</comment>
<dbReference type="PROSITE" id="PS50206">
    <property type="entry name" value="RHODANESE_3"/>
    <property type="match status" value="2"/>
</dbReference>
<dbReference type="Pfam" id="PF00581">
    <property type="entry name" value="Rhodanese"/>
    <property type="match status" value="2"/>
</dbReference>
<dbReference type="Proteomes" id="UP001596977">
    <property type="component" value="Unassembled WGS sequence"/>
</dbReference>
<dbReference type="CDD" id="cd01448">
    <property type="entry name" value="TST_Repeat_1"/>
    <property type="match status" value="1"/>
</dbReference>
<name>A0ABW3H040_9SPHN</name>
<dbReference type="PANTHER" id="PTHR11364:SF27">
    <property type="entry name" value="SULFURTRANSFERASE"/>
    <property type="match status" value="1"/>
</dbReference>
<dbReference type="PANTHER" id="PTHR11364">
    <property type="entry name" value="THIOSULFATE SULFERTANSFERASE"/>
    <property type="match status" value="1"/>
</dbReference>
<evidence type="ECO:0000313" key="5">
    <source>
        <dbReference type="EMBL" id="MFD0944836.1"/>
    </source>
</evidence>
<keyword evidence="2" id="KW-0677">Repeat</keyword>
<evidence type="ECO:0000259" key="4">
    <source>
        <dbReference type="PROSITE" id="PS50206"/>
    </source>
</evidence>
<dbReference type="SMART" id="SM00450">
    <property type="entry name" value="RHOD"/>
    <property type="match status" value="2"/>
</dbReference>
<dbReference type="InterPro" id="IPR036873">
    <property type="entry name" value="Rhodanese-like_dom_sf"/>
</dbReference>
<gene>
    <name evidence="5" type="ORF">ACFQ1E_00635</name>
</gene>
<keyword evidence="6" id="KW-1185">Reference proteome</keyword>
<feature type="domain" description="Rhodanese" evidence="4">
    <location>
        <begin position="15"/>
        <end position="132"/>
    </location>
</feature>